<evidence type="ECO:0000256" key="2">
    <source>
        <dbReference type="ARBA" id="ARBA00007599"/>
    </source>
</evidence>
<evidence type="ECO:0000256" key="6">
    <source>
        <dbReference type="ARBA" id="ARBA00022723"/>
    </source>
</evidence>
<dbReference type="Pfam" id="PF02367">
    <property type="entry name" value="TsaE"/>
    <property type="match status" value="1"/>
</dbReference>
<protein>
    <recommendedName>
        <fullName evidence="3">tRNA threonylcarbamoyladenosine biosynthesis protein TsaE</fullName>
    </recommendedName>
    <alternativeName>
        <fullName evidence="10">t(6)A37 threonylcarbamoyladenosine biosynthesis protein TsaE</fullName>
    </alternativeName>
</protein>
<dbReference type="InterPro" id="IPR002575">
    <property type="entry name" value="Aminoglycoside_PTrfase"/>
</dbReference>
<keyword evidence="13" id="KW-1185">Reference proteome</keyword>
<evidence type="ECO:0000256" key="5">
    <source>
        <dbReference type="ARBA" id="ARBA00022694"/>
    </source>
</evidence>
<organism evidence="12 13">
    <name type="scientific">Oricola thermophila</name>
    <dbReference type="NCBI Taxonomy" id="2742145"/>
    <lineage>
        <taxon>Bacteria</taxon>
        <taxon>Pseudomonadati</taxon>
        <taxon>Pseudomonadota</taxon>
        <taxon>Alphaproteobacteria</taxon>
        <taxon>Hyphomicrobiales</taxon>
        <taxon>Ahrensiaceae</taxon>
        <taxon>Oricola</taxon>
    </lineage>
</organism>
<keyword evidence="12" id="KW-0808">Transferase</keyword>
<evidence type="ECO:0000256" key="7">
    <source>
        <dbReference type="ARBA" id="ARBA00022741"/>
    </source>
</evidence>
<dbReference type="SUPFAM" id="SSF52540">
    <property type="entry name" value="P-loop containing nucleoside triphosphate hydrolases"/>
    <property type="match status" value="1"/>
</dbReference>
<dbReference type="Gene3D" id="3.30.200.20">
    <property type="entry name" value="Phosphorylase Kinase, domain 1"/>
    <property type="match status" value="1"/>
</dbReference>
<evidence type="ECO:0000259" key="11">
    <source>
        <dbReference type="Pfam" id="PF01636"/>
    </source>
</evidence>
<proteinExistence type="inferred from homology"/>
<dbReference type="GO" id="GO:0016740">
    <property type="term" value="F:transferase activity"/>
    <property type="evidence" value="ECO:0007669"/>
    <property type="project" value="UniProtKB-KW"/>
</dbReference>
<dbReference type="SUPFAM" id="SSF56112">
    <property type="entry name" value="Protein kinase-like (PK-like)"/>
    <property type="match status" value="1"/>
</dbReference>
<dbReference type="GO" id="GO:0005524">
    <property type="term" value="F:ATP binding"/>
    <property type="evidence" value="ECO:0007669"/>
    <property type="project" value="UniProtKB-KW"/>
</dbReference>
<dbReference type="Proteomes" id="UP000509367">
    <property type="component" value="Chromosome"/>
</dbReference>
<dbReference type="GO" id="GO:0046872">
    <property type="term" value="F:metal ion binding"/>
    <property type="evidence" value="ECO:0007669"/>
    <property type="project" value="UniProtKB-KW"/>
</dbReference>
<dbReference type="NCBIfam" id="TIGR00150">
    <property type="entry name" value="T6A_YjeE"/>
    <property type="match status" value="1"/>
</dbReference>
<evidence type="ECO:0000256" key="3">
    <source>
        <dbReference type="ARBA" id="ARBA00019010"/>
    </source>
</evidence>
<dbReference type="InterPro" id="IPR003442">
    <property type="entry name" value="T6A_TsaE"/>
</dbReference>
<dbReference type="InterPro" id="IPR011009">
    <property type="entry name" value="Kinase-like_dom_sf"/>
</dbReference>
<dbReference type="EMBL" id="CP054836">
    <property type="protein sequence ID" value="QKV19797.1"/>
    <property type="molecule type" value="Genomic_DNA"/>
</dbReference>
<accession>A0A6N1VLG4</accession>
<dbReference type="Gene3D" id="3.40.50.300">
    <property type="entry name" value="P-loop containing nucleotide triphosphate hydrolases"/>
    <property type="match status" value="1"/>
</dbReference>
<dbReference type="InterPro" id="IPR027417">
    <property type="entry name" value="P-loop_NTPase"/>
</dbReference>
<keyword evidence="4" id="KW-0963">Cytoplasm</keyword>
<dbReference type="PANTHER" id="PTHR33540:SF2">
    <property type="entry name" value="TRNA THREONYLCARBAMOYLADENOSINE BIOSYNTHESIS PROTEIN TSAE"/>
    <property type="match status" value="1"/>
</dbReference>
<dbReference type="PANTHER" id="PTHR33540">
    <property type="entry name" value="TRNA THREONYLCARBAMOYLADENOSINE BIOSYNTHESIS PROTEIN TSAE"/>
    <property type="match status" value="1"/>
</dbReference>
<dbReference type="KEGG" id="orm:HTY61_15740"/>
<reference evidence="12 13" key="1">
    <citation type="submission" date="2020-06" db="EMBL/GenBank/DDBJ databases">
        <title>Oricola thermophila sp. nov. isolated from a tidal sediments.</title>
        <authorList>
            <person name="Kwon K.K."/>
            <person name="Yang S.-H."/>
            <person name="Park M.-J."/>
        </authorList>
    </citation>
    <scope>NUCLEOTIDE SEQUENCE [LARGE SCALE GENOMIC DNA]</scope>
    <source>
        <strain evidence="12 13">MEBiC13590</strain>
    </source>
</reference>
<keyword evidence="9" id="KW-0460">Magnesium</keyword>
<dbReference type="PIRSF" id="PIRSF036599">
    <property type="entry name" value="AtpPhos"/>
    <property type="match status" value="1"/>
</dbReference>
<evidence type="ECO:0000256" key="4">
    <source>
        <dbReference type="ARBA" id="ARBA00022490"/>
    </source>
</evidence>
<evidence type="ECO:0000256" key="8">
    <source>
        <dbReference type="ARBA" id="ARBA00022840"/>
    </source>
</evidence>
<sequence>MAKAVKRVLSSEQALARFACDMVMALRPGDCLLLQGDLGAGKSTFARAAIRALAGDREGRMEVPSPTFTLVQTYDLPLPVAHFDLYRIADPAEVDELGLGEMLETGVALVEWPERAAGNLPDGAVRLSISEVAGDPDAREIAIDAPVEFAARLDRSLAARAFLDTAGWGDAQRQFLLGDASTRAYETVWRGSEIAILMNAPRRPDGPPVRDGMPYSRIAHLAEDVLPFVAIDQVLRDKGFRAPEIFAFDLDAGFVLLEHLGNGSVLDTARNPVVERYEAAVDCLAAMHGADWPRLVDVAGRTHQVPEFDLPAFLIEVELLTDWYLPRVAGHALPEPELDTYRGIWTRLFDIVDAGEKTLLLRDFHSPNVIWDDSADGTDRVGLIDFQDAMIGSPAYDVASLVQDARADVPPDLQHRLLDRYCAARRTAGDFDEDAFRLAFAVFAAQRATKILGIFVRLDERDGKPGYLVHIPRLQAYLRESLRHPALAELAAWYGRHGILDAKPERR</sequence>
<dbReference type="Gene3D" id="3.90.1200.10">
    <property type="match status" value="1"/>
</dbReference>
<dbReference type="InterPro" id="IPR012180">
    <property type="entry name" value="Bifunc_ATPase/PTrfase"/>
</dbReference>
<dbReference type="GO" id="GO:0005737">
    <property type="term" value="C:cytoplasm"/>
    <property type="evidence" value="ECO:0007669"/>
    <property type="project" value="UniProtKB-SubCell"/>
</dbReference>
<feature type="domain" description="Aminoglycoside phosphotransferase" evidence="11">
    <location>
        <begin position="180"/>
        <end position="426"/>
    </location>
</feature>
<gene>
    <name evidence="12" type="primary">tsaE</name>
    <name evidence="12" type="ORF">HTY61_15740</name>
</gene>
<comment type="similarity">
    <text evidence="2">Belongs to the TsaE family.</text>
</comment>
<comment type="subcellular location">
    <subcellularLocation>
        <location evidence="1">Cytoplasm</location>
    </subcellularLocation>
</comment>
<evidence type="ECO:0000313" key="12">
    <source>
        <dbReference type="EMBL" id="QKV19797.1"/>
    </source>
</evidence>
<dbReference type="Pfam" id="PF01636">
    <property type="entry name" value="APH"/>
    <property type="match status" value="1"/>
</dbReference>
<keyword evidence="6" id="KW-0479">Metal-binding</keyword>
<keyword evidence="5" id="KW-0819">tRNA processing</keyword>
<keyword evidence="8" id="KW-0067">ATP-binding</keyword>
<dbReference type="GO" id="GO:0002949">
    <property type="term" value="P:tRNA threonylcarbamoyladenosine modification"/>
    <property type="evidence" value="ECO:0007669"/>
    <property type="project" value="InterPro"/>
</dbReference>
<evidence type="ECO:0000256" key="10">
    <source>
        <dbReference type="ARBA" id="ARBA00032441"/>
    </source>
</evidence>
<dbReference type="AlphaFoldDB" id="A0A6N1VLG4"/>
<name>A0A6N1VLG4_9HYPH</name>
<evidence type="ECO:0000256" key="1">
    <source>
        <dbReference type="ARBA" id="ARBA00004496"/>
    </source>
</evidence>
<evidence type="ECO:0000313" key="13">
    <source>
        <dbReference type="Proteomes" id="UP000509367"/>
    </source>
</evidence>
<keyword evidence="7" id="KW-0547">Nucleotide-binding</keyword>
<evidence type="ECO:0000256" key="9">
    <source>
        <dbReference type="ARBA" id="ARBA00022842"/>
    </source>
</evidence>